<proteinExistence type="predicted"/>
<protein>
    <submittedName>
        <fullName evidence="1">Uncharacterized protein</fullName>
    </submittedName>
</protein>
<dbReference type="AlphaFoldDB" id="A0A9J6AB73"/>
<name>A0A9J6AB73_SOLCO</name>
<dbReference type="PANTHER" id="PTHR31286:SF104">
    <property type="entry name" value="PEROXIDASE"/>
    <property type="match status" value="1"/>
</dbReference>
<sequence>MYREIVQFNSQRENEQVFAVEEGSHQVVIIKFSFDTLEVKDFRTFLPKHLGIKENYLVGLLARRHILLRIDQYEDYVVSLLKSKLQWPVSGSLPRLSPDLFTKRSLLSMASVFGRSIAIDKATQDKTRPRTSRVKVILNLTDKLPKRMLLQHLDEHTGKIQEHQGRDENNCRLILKMNQDHNHKDNGVVGNEQFNGKRFQGDRDLRQILNEKRGLTNISQSTDDNTQVTDANNNEIAMVEAIINNGDRVVDTCVQDDTLNTTITPNCTLTTPWPPKTLVLGAKDGVTRYLVVPAD</sequence>
<evidence type="ECO:0000313" key="2">
    <source>
        <dbReference type="Proteomes" id="UP000824120"/>
    </source>
</evidence>
<organism evidence="1 2">
    <name type="scientific">Solanum commersonii</name>
    <name type="common">Commerson's wild potato</name>
    <name type="synonym">Commerson's nightshade</name>
    <dbReference type="NCBI Taxonomy" id="4109"/>
    <lineage>
        <taxon>Eukaryota</taxon>
        <taxon>Viridiplantae</taxon>
        <taxon>Streptophyta</taxon>
        <taxon>Embryophyta</taxon>
        <taxon>Tracheophyta</taxon>
        <taxon>Spermatophyta</taxon>
        <taxon>Magnoliopsida</taxon>
        <taxon>eudicotyledons</taxon>
        <taxon>Gunneridae</taxon>
        <taxon>Pentapetalae</taxon>
        <taxon>asterids</taxon>
        <taxon>lamiids</taxon>
        <taxon>Solanales</taxon>
        <taxon>Solanaceae</taxon>
        <taxon>Solanoideae</taxon>
        <taxon>Solaneae</taxon>
        <taxon>Solanum</taxon>
    </lineage>
</organism>
<comment type="caution">
    <text evidence="1">The sequence shown here is derived from an EMBL/GenBank/DDBJ whole genome shotgun (WGS) entry which is preliminary data.</text>
</comment>
<gene>
    <name evidence="1" type="ORF">H5410_007119</name>
</gene>
<dbReference type="EMBL" id="JACXVP010000002">
    <property type="protein sequence ID" value="KAG5621901.1"/>
    <property type="molecule type" value="Genomic_DNA"/>
</dbReference>
<keyword evidence="2" id="KW-1185">Reference proteome</keyword>
<dbReference type="OrthoDB" id="1751950at2759"/>
<dbReference type="PANTHER" id="PTHR31286">
    <property type="entry name" value="GLYCINE-RICH CELL WALL STRUCTURAL PROTEIN 1.8-LIKE"/>
    <property type="match status" value="1"/>
</dbReference>
<dbReference type="Proteomes" id="UP000824120">
    <property type="component" value="Chromosome 2"/>
</dbReference>
<evidence type="ECO:0000313" key="1">
    <source>
        <dbReference type="EMBL" id="KAG5621901.1"/>
    </source>
</evidence>
<accession>A0A9J6AB73</accession>
<reference evidence="1 2" key="1">
    <citation type="submission" date="2020-09" db="EMBL/GenBank/DDBJ databases">
        <title>De no assembly of potato wild relative species, Solanum commersonii.</title>
        <authorList>
            <person name="Cho K."/>
        </authorList>
    </citation>
    <scope>NUCLEOTIDE SEQUENCE [LARGE SCALE GENOMIC DNA]</scope>
    <source>
        <strain evidence="1">LZ3.2</strain>
        <tissue evidence="1">Leaf</tissue>
    </source>
</reference>
<dbReference type="InterPro" id="IPR040256">
    <property type="entry name" value="At4g02000-like"/>
</dbReference>